<reference evidence="1 2" key="1">
    <citation type="journal article" date="2019" name="Int. J. Syst. Evol. Microbiol.">
        <title>The Global Catalogue of Microorganisms (GCM) 10K type strain sequencing project: providing services to taxonomists for standard genome sequencing and annotation.</title>
        <authorList>
            <consortium name="The Broad Institute Genomics Platform"/>
            <consortium name="The Broad Institute Genome Sequencing Center for Infectious Disease"/>
            <person name="Wu L."/>
            <person name="Ma J."/>
        </authorList>
    </citation>
    <scope>NUCLEOTIDE SEQUENCE [LARGE SCALE GENOMIC DNA]</scope>
    <source>
        <strain evidence="1 2">JCM 15478</strain>
    </source>
</reference>
<comment type="caution">
    <text evidence="1">The sequence shown here is derived from an EMBL/GenBank/DDBJ whole genome shotgun (WGS) entry which is preliminary data.</text>
</comment>
<evidence type="ECO:0000313" key="2">
    <source>
        <dbReference type="Proteomes" id="UP001500016"/>
    </source>
</evidence>
<accession>A0ABN2VSR3</accession>
<sequence length="98" mass="10233">MTDPMGVCARRAEDLRPGVPYVRGWAEGKRGADALAELLRELGLEADFPGLKADVNVFGDGIVCLGQVRPAAVEMLARVLANGLAAEMAERAADAPAA</sequence>
<name>A0ABN2VSR3_9ACTN</name>
<organism evidence="1 2">
    <name type="scientific">Streptomyces albiaxialis</name>
    <dbReference type="NCBI Taxonomy" id="329523"/>
    <lineage>
        <taxon>Bacteria</taxon>
        <taxon>Bacillati</taxon>
        <taxon>Actinomycetota</taxon>
        <taxon>Actinomycetes</taxon>
        <taxon>Kitasatosporales</taxon>
        <taxon>Streptomycetaceae</taxon>
        <taxon>Streptomyces</taxon>
    </lineage>
</organism>
<dbReference type="RefSeq" id="WP_344526834.1">
    <property type="nucleotide sequence ID" value="NZ_BAAAPE010000007.1"/>
</dbReference>
<gene>
    <name evidence="1" type="ORF">GCM10009801_22980</name>
</gene>
<protein>
    <submittedName>
        <fullName evidence="1">Uncharacterized protein</fullName>
    </submittedName>
</protein>
<dbReference type="Proteomes" id="UP001500016">
    <property type="component" value="Unassembled WGS sequence"/>
</dbReference>
<dbReference type="EMBL" id="BAAAPE010000007">
    <property type="protein sequence ID" value="GAA2071391.1"/>
    <property type="molecule type" value="Genomic_DNA"/>
</dbReference>
<proteinExistence type="predicted"/>
<keyword evidence="2" id="KW-1185">Reference proteome</keyword>
<evidence type="ECO:0000313" key="1">
    <source>
        <dbReference type="EMBL" id="GAA2071391.1"/>
    </source>
</evidence>